<comment type="caution">
    <text evidence="1">The sequence shown here is derived from an EMBL/GenBank/DDBJ whole genome shotgun (WGS) entry which is preliminary data.</text>
</comment>
<accession>A0A973WTD5</accession>
<organism evidence="1">
    <name type="scientific">Bradyrhizobium quebecense</name>
    <dbReference type="NCBI Taxonomy" id="2748629"/>
    <lineage>
        <taxon>Bacteria</taxon>
        <taxon>Pseudomonadati</taxon>
        <taxon>Pseudomonadota</taxon>
        <taxon>Alphaproteobacteria</taxon>
        <taxon>Hyphomicrobiales</taxon>
        <taxon>Nitrobacteraceae</taxon>
        <taxon>Bradyrhizobium</taxon>
    </lineage>
</organism>
<gene>
    <name evidence="1" type="ORF">HU230_18900</name>
</gene>
<dbReference type="RefSeq" id="WP_176531392.1">
    <property type="nucleotide sequence ID" value="NZ_CP088022.1"/>
</dbReference>
<sequence>MQELLALVVRAPQRVKSDYVRANAEIVAMAASLQLITTRVSKGTYAQAWRITTKGLTFFQQQRDTQ</sequence>
<evidence type="ECO:0000313" key="1">
    <source>
        <dbReference type="EMBL" id="NVL07773.1"/>
    </source>
</evidence>
<name>A0A973WTD5_9BRAD</name>
<protein>
    <submittedName>
        <fullName evidence="1">Uncharacterized protein</fullName>
    </submittedName>
</protein>
<dbReference type="AlphaFoldDB" id="A0A973WTD5"/>
<reference evidence="1" key="1">
    <citation type="submission" date="2020-06" db="EMBL/GenBank/DDBJ databases">
        <title>Whole Genome Sequence of Bradyrhizobium sp. Strain 66S1MB.</title>
        <authorList>
            <person name="Bromfield E."/>
            <person name="Cloutier S."/>
        </authorList>
    </citation>
    <scope>NUCLEOTIDE SEQUENCE</scope>
    <source>
        <strain evidence="1">66S1MB</strain>
    </source>
</reference>
<proteinExistence type="predicted"/>
<dbReference type="EMBL" id="JABWSX010000001">
    <property type="protein sequence ID" value="NVL07773.1"/>
    <property type="molecule type" value="Genomic_DNA"/>
</dbReference>